<dbReference type="Proteomes" id="UP000427825">
    <property type="component" value="Unassembled WGS sequence"/>
</dbReference>
<dbReference type="Gene3D" id="3.40.50.150">
    <property type="entry name" value="Vaccinia Virus protein VP39"/>
    <property type="match status" value="1"/>
</dbReference>
<dbReference type="GO" id="GO:0003676">
    <property type="term" value="F:nucleic acid binding"/>
    <property type="evidence" value="ECO:0007669"/>
    <property type="project" value="InterPro"/>
</dbReference>
<name>A0A6H9Q8V8_9BACE</name>
<sequence>MDRVVPTDAIIGNPPYQVVDGGGNGAAAMPIYNKFVCIAKDMHPNYISMIMPAKWYGGGRGLDDFRKMMLNEIHLDYIKDFPNPKTVFPTANISGGVCFFRWSKKYNSNVAMFVNAIDEVEIATKRQLNEFLQYDIFPRYNEAIAILHKIILSNSFESFSKIVAQYKPFGLRTYIRGTENKQNGTDVLVHSSRSSGFISRKEINACLDYIDKYNVITGKALSGHLGESDENGQVKVLATTKIILPGEVCTESYIVMGKFDTKFEANNLYKYLCTKVVRFLLLQALPTMDIRKESFRFVPLQDFTNSSDIDWSKSIEDIGRQLYRKYGLDDKEIGFIERMIKPME</sequence>
<gene>
    <name evidence="2" type="ORF">F2Y39_12165</name>
</gene>
<dbReference type="PROSITE" id="PS00092">
    <property type="entry name" value="N6_MTASE"/>
    <property type="match status" value="1"/>
</dbReference>
<dbReference type="InterPro" id="IPR029063">
    <property type="entry name" value="SAM-dependent_MTases_sf"/>
</dbReference>
<dbReference type="GO" id="GO:0006304">
    <property type="term" value="P:DNA modification"/>
    <property type="evidence" value="ECO:0007669"/>
    <property type="project" value="InterPro"/>
</dbReference>
<proteinExistence type="predicted"/>
<evidence type="ECO:0000259" key="1">
    <source>
        <dbReference type="Pfam" id="PF07669"/>
    </source>
</evidence>
<dbReference type="AlphaFoldDB" id="A0A6H9Q8V8"/>
<evidence type="ECO:0000313" key="2">
    <source>
        <dbReference type="EMBL" id="KAA5476692.1"/>
    </source>
</evidence>
<feature type="domain" description="Type II methyltransferase M.TaqI-like" evidence="1">
    <location>
        <begin position="8"/>
        <end position="88"/>
    </location>
</feature>
<dbReference type="Pfam" id="PF07669">
    <property type="entry name" value="Eco57I"/>
    <property type="match status" value="1"/>
</dbReference>
<protein>
    <recommendedName>
        <fullName evidence="1">Type II methyltransferase M.TaqI-like domain-containing protein</fullName>
    </recommendedName>
</protein>
<dbReference type="EMBL" id="VVYJ01000006">
    <property type="protein sequence ID" value="KAA5476692.1"/>
    <property type="molecule type" value="Genomic_DNA"/>
</dbReference>
<organism evidence="2 3">
    <name type="scientific">Bacteroides caccae</name>
    <dbReference type="NCBI Taxonomy" id="47678"/>
    <lineage>
        <taxon>Bacteria</taxon>
        <taxon>Pseudomonadati</taxon>
        <taxon>Bacteroidota</taxon>
        <taxon>Bacteroidia</taxon>
        <taxon>Bacteroidales</taxon>
        <taxon>Bacteroidaceae</taxon>
        <taxon>Bacteroides</taxon>
    </lineage>
</organism>
<dbReference type="InterPro" id="IPR002052">
    <property type="entry name" value="DNA_methylase_N6_adenine_CS"/>
</dbReference>
<dbReference type="GO" id="GO:0032259">
    <property type="term" value="P:methylation"/>
    <property type="evidence" value="ECO:0007669"/>
    <property type="project" value="InterPro"/>
</dbReference>
<reference evidence="2 3" key="1">
    <citation type="journal article" date="2019" name="Nat. Med.">
        <title>A library of human gut bacterial isolates paired with longitudinal multiomics data enables mechanistic microbiome research.</title>
        <authorList>
            <person name="Poyet M."/>
            <person name="Groussin M."/>
            <person name="Gibbons S.M."/>
            <person name="Avila-Pacheco J."/>
            <person name="Jiang X."/>
            <person name="Kearney S.M."/>
            <person name="Perrotta A.R."/>
            <person name="Berdy B."/>
            <person name="Zhao S."/>
            <person name="Lieberman T.D."/>
            <person name="Swanson P.K."/>
            <person name="Smith M."/>
            <person name="Roesemann S."/>
            <person name="Alexander J.E."/>
            <person name="Rich S.A."/>
            <person name="Livny J."/>
            <person name="Vlamakis H."/>
            <person name="Clish C."/>
            <person name="Bullock K."/>
            <person name="Deik A."/>
            <person name="Scott J."/>
            <person name="Pierce K.A."/>
            <person name="Xavier R.J."/>
            <person name="Alm E.J."/>
        </authorList>
    </citation>
    <scope>NUCLEOTIDE SEQUENCE [LARGE SCALE GENOMIC DNA]</scope>
    <source>
        <strain evidence="2 3">BIOML-A25</strain>
    </source>
</reference>
<evidence type="ECO:0000313" key="3">
    <source>
        <dbReference type="Proteomes" id="UP000427825"/>
    </source>
</evidence>
<accession>A0A6H9Q8V8</accession>
<dbReference type="RefSeq" id="WP_118172389.1">
    <property type="nucleotide sequence ID" value="NZ_RCXH01000006.1"/>
</dbReference>
<dbReference type="GO" id="GO:0009007">
    <property type="term" value="F:site-specific DNA-methyltransferase (adenine-specific) activity"/>
    <property type="evidence" value="ECO:0007669"/>
    <property type="project" value="UniProtKB-EC"/>
</dbReference>
<dbReference type="SUPFAM" id="SSF53335">
    <property type="entry name" value="S-adenosyl-L-methionine-dependent methyltransferases"/>
    <property type="match status" value="1"/>
</dbReference>
<dbReference type="InterPro" id="IPR011639">
    <property type="entry name" value="MethylTrfase_TaqI-like_dom"/>
</dbReference>
<comment type="caution">
    <text evidence="2">The sequence shown here is derived from an EMBL/GenBank/DDBJ whole genome shotgun (WGS) entry which is preliminary data.</text>
</comment>